<dbReference type="Proteomes" id="UP000244905">
    <property type="component" value="Unassembled WGS sequence"/>
</dbReference>
<proteinExistence type="predicted"/>
<name>A0A2V1ILZ0_9BACT</name>
<evidence type="ECO:0000313" key="3">
    <source>
        <dbReference type="Proteomes" id="UP000244905"/>
    </source>
</evidence>
<gene>
    <name evidence="2" type="ORF">C5O23_08880</name>
</gene>
<sequence length="88" mass="10140">MKQQRKVIHVELHEPYQGKRHYYFGSVAAIYDVLPLDVVGIARETLWNTLNDGEYTGRRATIRKGTLHSKETNRGIKKGGNDDRSDNR</sequence>
<evidence type="ECO:0000313" key="2">
    <source>
        <dbReference type="EMBL" id="PWB01656.1"/>
    </source>
</evidence>
<reference evidence="3" key="1">
    <citation type="submission" date="2018-02" db="EMBL/GenBank/DDBJ databases">
        <authorList>
            <person name="Clavel T."/>
            <person name="Strowig T."/>
        </authorList>
    </citation>
    <scope>NUCLEOTIDE SEQUENCE [LARGE SCALE GENOMIC DNA]</scope>
    <source>
        <strain evidence="3">DSM 103720</strain>
    </source>
</reference>
<accession>A0A2V1ILZ0</accession>
<evidence type="ECO:0000256" key="1">
    <source>
        <dbReference type="SAM" id="MobiDB-lite"/>
    </source>
</evidence>
<organism evidence="2 3">
    <name type="scientific">Duncaniella muris</name>
    <dbReference type="NCBI Taxonomy" id="2094150"/>
    <lineage>
        <taxon>Bacteria</taxon>
        <taxon>Pseudomonadati</taxon>
        <taxon>Bacteroidota</taxon>
        <taxon>Bacteroidia</taxon>
        <taxon>Bacteroidales</taxon>
        <taxon>Muribaculaceae</taxon>
        <taxon>Duncaniella</taxon>
    </lineage>
</organism>
<dbReference type="GeneID" id="82526453"/>
<protein>
    <submittedName>
        <fullName evidence="2">Uncharacterized protein</fullName>
    </submittedName>
</protein>
<keyword evidence="3" id="KW-1185">Reference proteome</keyword>
<dbReference type="RefSeq" id="WP_107032590.1">
    <property type="nucleotide sequence ID" value="NZ_PUEC01000019.1"/>
</dbReference>
<comment type="caution">
    <text evidence="2">The sequence shown here is derived from an EMBL/GenBank/DDBJ whole genome shotgun (WGS) entry which is preliminary data.</text>
</comment>
<feature type="region of interest" description="Disordered" evidence="1">
    <location>
        <begin position="61"/>
        <end position="88"/>
    </location>
</feature>
<feature type="compositionally biased region" description="Basic and acidic residues" evidence="1">
    <location>
        <begin position="68"/>
        <end position="88"/>
    </location>
</feature>
<dbReference type="EMBL" id="PUEC01000019">
    <property type="protein sequence ID" value="PWB01656.1"/>
    <property type="molecule type" value="Genomic_DNA"/>
</dbReference>
<dbReference type="AlphaFoldDB" id="A0A2V1ILZ0"/>